<reference evidence="1" key="1">
    <citation type="submission" date="2014-11" db="EMBL/GenBank/DDBJ databases">
        <authorList>
            <person name="Amaro Gonzalez C."/>
        </authorList>
    </citation>
    <scope>NUCLEOTIDE SEQUENCE</scope>
</reference>
<sequence length="35" mass="4214">MVTETRMIITAHTGWHCHNWPVKLFRIVQHQAQRS</sequence>
<accession>A0A0E9RIK9</accession>
<dbReference type="AlphaFoldDB" id="A0A0E9RIK9"/>
<dbReference type="EMBL" id="GBXM01080399">
    <property type="protein sequence ID" value="JAH28178.1"/>
    <property type="molecule type" value="Transcribed_RNA"/>
</dbReference>
<evidence type="ECO:0000313" key="1">
    <source>
        <dbReference type="EMBL" id="JAH28178.1"/>
    </source>
</evidence>
<proteinExistence type="predicted"/>
<protein>
    <submittedName>
        <fullName evidence="1">Uncharacterized protein</fullName>
    </submittedName>
</protein>
<name>A0A0E9RIK9_ANGAN</name>
<reference evidence="1" key="2">
    <citation type="journal article" date="2015" name="Fish Shellfish Immunol.">
        <title>Early steps in the European eel (Anguilla anguilla)-Vibrio vulnificus interaction in the gills: Role of the RtxA13 toxin.</title>
        <authorList>
            <person name="Callol A."/>
            <person name="Pajuelo D."/>
            <person name="Ebbesson L."/>
            <person name="Teles M."/>
            <person name="MacKenzie S."/>
            <person name="Amaro C."/>
        </authorList>
    </citation>
    <scope>NUCLEOTIDE SEQUENCE</scope>
</reference>
<organism evidence="1">
    <name type="scientific">Anguilla anguilla</name>
    <name type="common">European freshwater eel</name>
    <name type="synonym">Muraena anguilla</name>
    <dbReference type="NCBI Taxonomy" id="7936"/>
    <lineage>
        <taxon>Eukaryota</taxon>
        <taxon>Metazoa</taxon>
        <taxon>Chordata</taxon>
        <taxon>Craniata</taxon>
        <taxon>Vertebrata</taxon>
        <taxon>Euteleostomi</taxon>
        <taxon>Actinopterygii</taxon>
        <taxon>Neopterygii</taxon>
        <taxon>Teleostei</taxon>
        <taxon>Anguilliformes</taxon>
        <taxon>Anguillidae</taxon>
        <taxon>Anguilla</taxon>
    </lineage>
</organism>